<dbReference type="GO" id="GO:0008955">
    <property type="term" value="F:peptidoglycan glycosyltransferase activity"/>
    <property type="evidence" value="ECO:0007669"/>
    <property type="project" value="UniProtKB-UniRule"/>
</dbReference>
<dbReference type="EC" id="2.4.99.28" evidence="11"/>
<feature type="transmembrane region" description="Helical" evidence="11">
    <location>
        <begin position="78"/>
        <end position="96"/>
    </location>
</feature>
<evidence type="ECO:0000256" key="4">
    <source>
        <dbReference type="ARBA" id="ARBA00022679"/>
    </source>
</evidence>
<dbReference type="UniPathway" id="UPA00219"/>
<dbReference type="InterPro" id="IPR001182">
    <property type="entry name" value="FtsW/RodA"/>
</dbReference>
<keyword evidence="8 11" id="KW-1133">Transmembrane helix</keyword>
<dbReference type="InterPro" id="IPR018365">
    <property type="entry name" value="Cell_cycle_FtsW-rel_CS"/>
</dbReference>
<organism evidence="12 13">
    <name type="scientific">Candidatus Riesia pediculischaeffi</name>
    <dbReference type="NCBI Taxonomy" id="428411"/>
    <lineage>
        <taxon>Bacteria</taxon>
        <taxon>Pseudomonadati</taxon>
        <taxon>Pseudomonadota</taxon>
        <taxon>Gammaproteobacteria</taxon>
        <taxon>Enterobacterales</taxon>
        <taxon>Enterobacteriaceae</taxon>
        <taxon>Candidatus Riesia</taxon>
    </lineage>
</organism>
<comment type="similarity">
    <text evidence="11">Belongs to the SEDS family. MrdB/RodA subfamily.</text>
</comment>
<dbReference type="PANTHER" id="PTHR30474:SF1">
    <property type="entry name" value="PEPTIDOGLYCAN GLYCOSYLTRANSFERASE MRDB"/>
    <property type="match status" value="1"/>
</dbReference>
<keyword evidence="11" id="KW-0997">Cell inner membrane</keyword>
<comment type="function">
    <text evidence="11">Peptidoglycan polymerase that is essential for cell wall elongation.</text>
</comment>
<evidence type="ECO:0000256" key="2">
    <source>
        <dbReference type="ARBA" id="ARBA00022475"/>
    </source>
</evidence>
<keyword evidence="4 11" id="KW-0808">Transferase</keyword>
<dbReference type="GO" id="GO:0032153">
    <property type="term" value="C:cell division site"/>
    <property type="evidence" value="ECO:0007669"/>
    <property type="project" value="TreeGrafter"/>
</dbReference>
<gene>
    <name evidence="11" type="primary">mrdB</name>
    <name evidence="11" type="synonym">rodA</name>
    <name evidence="12" type="ORF">AOQ87_02255</name>
</gene>
<dbReference type="EMBL" id="CP012839">
    <property type="protein sequence ID" value="ARC53456.1"/>
    <property type="molecule type" value="Genomic_DNA"/>
</dbReference>
<evidence type="ECO:0000256" key="11">
    <source>
        <dbReference type="HAMAP-Rule" id="MF_02079"/>
    </source>
</evidence>
<dbReference type="PROSITE" id="PS00428">
    <property type="entry name" value="FTSW_RODA_SPOVE"/>
    <property type="match status" value="1"/>
</dbReference>
<protein>
    <recommendedName>
        <fullName evidence="11">Peptidoglycan glycosyltransferase MrdB</fullName>
        <shortName evidence="11">PGT</shortName>
        <ecNumber evidence="11">2.4.99.28</ecNumber>
    </recommendedName>
    <alternativeName>
        <fullName evidence="11">Cell elongation protein RodA</fullName>
    </alternativeName>
    <alternativeName>
        <fullName evidence="11">Cell wall polymerase</fullName>
    </alternativeName>
    <alternativeName>
        <fullName evidence="11">Peptidoglycan polymerase</fullName>
        <shortName evidence="11">PG polymerase</shortName>
    </alternativeName>
</protein>
<dbReference type="RefSeq" id="WP_080626650.1">
    <property type="nucleotide sequence ID" value="NZ_CP012839.1"/>
</dbReference>
<keyword evidence="3 11" id="KW-0328">Glycosyltransferase</keyword>
<comment type="subcellular location">
    <subcellularLocation>
        <location evidence="11">Cell inner membrane</location>
        <topology evidence="11">Multi-pass membrane protein</topology>
    </subcellularLocation>
    <subcellularLocation>
        <location evidence="1">Membrane</location>
        <topology evidence="1">Multi-pass membrane protein</topology>
    </subcellularLocation>
</comment>
<feature type="transmembrane region" description="Helical" evidence="11">
    <location>
        <begin position="276"/>
        <end position="293"/>
    </location>
</feature>
<evidence type="ECO:0000256" key="7">
    <source>
        <dbReference type="ARBA" id="ARBA00022984"/>
    </source>
</evidence>
<keyword evidence="6 11" id="KW-0133">Cell shape</keyword>
<dbReference type="AlphaFoldDB" id="A0A1V0HKW4"/>
<feature type="transmembrane region" description="Helical" evidence="11">
    <location>
        <begin position="140"/>
        <end position="158"/>
    </location>
</feature>
<keyword evidence="9 11" id="KW-0472">Membrane</keyword>
<dbReference type="GO" id="GO:0005886">
    <property type="term" value="C:plasma membrane"/>
    <property type="evidence" value="ECO:0007669"/>
    <property type="project" value="UniProtKB-SubCell"/>
</dbReference>
<dbReference type="Proteomes" id="UP000242793">
    <property type="component" value="Chromosome"/>
</dbReference>
<evidence type="ECO:0000256" key="8">
    <source>
        <dbReference type="ARBA" id="ARBA00022989"/>
    </source>
</evidence>
<evidence type="ECO:0000256" key="9">
    <source>
        <dbReference type="ARBA" id="ARBA00023136"/>
    </source>
</evidence>
<keyword evidence="7 11" id="KW-0573">Peptidoglycan synthesis</keyword>
<feature type="transmembrane region" description="Helical" evidence="11">
    <location>
        <begin position="305"/>
        <end position="333"/>
    </location>
</feature>
<dbReference type="KEGG" id="rped:AOQ87_02255"/>
<comment type="pathway">
    <text evidence="11">Cell wall biogenesis; peptidoglycan biosynthesis.</text>
</comment>
<dbReference type="InterPro" id="IPR011923">
    <property type="entry name" value="RodA/MrdB"/>
</dbReference>
<dbReference type="PANTHER" id="PTHR30474">
    <property type="entry name" value="CELL CYCLE PROTEIN"/>
    <property type="match status" value="1"/>
</dbReference>
<dbReference type="GO" id="GO:0009252">
    <property type="term" value="P:peptidoglycan biosynthetic process"/>
    <property type="evidence" value="ECO:0007669"/>
    <property type="project" value="UniProtKB-UniRule"/>
</dbReference>
<feature type="transmembrane region" description="Helical" evidence="11">
    <location>
        <begin position="164"/>
        <end position="181"/>
    </location>
</feature>
<keyword evidence="2 11" id="KW-1003">Cell membrane</keyword>
<dbReference type="GO" id="GO:0015648">
    <property type="term" value="F:lipid-linked peptidoglycan transporter activity"/>
    <property type="evidence" value="ECO:0007669"/>
    <property type="project" value="TreeGrafter"/>
</dbReference>
<evidence type="ECO:0000256" key="5">
    <source>
        <dbReference type="ARBA" id="ARBA00022692"/>
    </source>
</evidence>
<feature type="transmembrane region" description="Helical" evidence="11">
    <location>
        <begin position="345"/>
        <end position="363"/>
    </location>
</feature>
<evidence type="ECO:0000256" key="6">
    <source>
        <dbReference type="ARBA" id="ARBA00022960"/>
    </source>
</evidence>
<feature type="transmembrane region" description="Helical" evidence="11">
    <location>
        <begin position="20"/>
        <end position="42"/>
    </location>
</feature>
<feature type="transmembrane region" description="Helical" evidence="11">
    <location>
        <begin position="188"/>
        <end position="205"/>
    </location>
</feature>
<accession>A0A1V0HKW4</accession>
<dbReference type="Pfam" id="PF01098">
    <property type="entry name" value="FTSW_RODA_SPOVE"/>
    <property type="match status" value="1"/>
</dbReference>
<comment type="catalytic activity">
    <reaction evidence="11">
        <text>[GlcNAc-(1-&gt;4)-Mur2Ac(oyl-L-Ala-gamma-D-Glu-L-Lys-D-Ala-D-Ala)](n)-di-trans,octa-cis-undecaprenyl diphosphate + beta-D-GlcNAc-(1-&gt;4)-Mur2Ac(oyl-L-Ala-gamma-D-Glu-L-Lys-D-Ala-D-Ala)-di-trans,octa-cis-undecaprenyl diphosphate = [GlcNAc-(1-&gt;4)-Mur2Ac(oyl-L-Ala-gamma-D-Glu-L-Lys-D-Ala-D-Ala)](n+1)-di-trans,octa-cis-undecaprenyl diphosphate + di-trans,octa-cis-undecaprenyl diphosphate + H(+)</text>
        <dbReference type="Rhea" id="RHEA:23708"/>
        <dbReference type="Rhea" id="RHEA-COMP:9602"/>
        <dbReference type="Rhea" id="RHEA-COMP:9603"/>
        <dbReference type="ChEBI" id="CHEBI:15378"/>
        <dbReference type="ChEBI" id="CHEBI:58405"/>
        <dbReference type="ChEBI" id="CHEBI:60033"/>
        <dbReference type="ChEBI" id="CHEBI:78435"/>
        <dbReference type="EC" id="2.4.99.28"/>
    </reaction>
</comment>
<reference evidence="12 13" key="1">
    <citation type="submission" date="2015-10" db="EMBL/GenBank/DDBJ databases">
        <title>Survey of human and primate louse endosymbionts.</title>
        <authorList>
            <person name="Boyd B.M."/>
        </authorList>
    </citation>
    <scope>NUCLEOTIDE SEQUENCE [LARGE SCALE GENOMIC DNA]</scope>
    <source>
        <strain evidence="12 13">PTSK</strain>
    </source>
</reference>
<dbReference type="GO" id="GO:0008360">
    <property type="term" value="P:regulation of cell shape"/>
    <property type="evidence" value="ECO:0007669"/>
    <property type="project" value="UniProtKB-KW"/>
</dbReference>
<evidence type="ECO:0000256" key="1">
    <source>
        <dbReference type="ARBA" id="ARBA00004141"/>
    </source>
</evidence>
<dbReference type="HAMAP" id="MF_02079">
    <property type="entry name" value="PGT_RodA"/>
    <property type="match status" value="1"/>
</dbReference>
<feature type="transmembrane region" description="Helical" evidence="11">
    <location>
        <begin position="54"/>
        <end position="72"/>
    </location>
</feature>
<evidence type="ECO:0000313" key="12">
    <source>
        <dbReference type="EMBL" id="ARC53456.1"/>
    </source>
</evidence>
<name>A0A1V0HKW4_9ENTR</name>
<evidence type="ECO:0000256" key="10">
    <source>
        <dbReference type="ARBA" id="ARBA00023316"/>
    </source>
</evidence>
<evidence type="ECO:0000256" key="3">
    <source>
        <dbReference type="ARBA" id="ARBA00022676"/>
    </source>
</evidence>
<dbReference type="GO" id="GO:0051301">
    <property type="term" value="P:cell division"/>
    <property type="evidence" value="ECO:0007669"/>
    <property type="project" value="InterPro"/>
</dbReference>
<proteinExistence type="inferred from homology"/>
<keyword evidence="5 11" id="KW-0812">Transmembrane</keyword>
<evidence type="ECO:0000313" key="13">
    <source>
        <dbReference type="Proteomes" id="UP000242793"/>
    </source>
</evidence>
<keyword evidence="10 11" id="KW-0961">Cell wall biogenesis/degradation</keyword>
<sequence>MDKEFRIAQSKRSLSQLIRIDWTILTLVVLLSIFSLLVTWSACGQNDEVLMKKFFQIVLGIVIMLSTSQVSPKRYEKYSPYLYMFNVFLLIFVFIFGHSIKGAQRWVSMCKISFQPSELSKITVPLVMSRMINRDSCPIGLKKLMVSLFLIGLPTVLVAMQPDLGTSILIAFSGISVLFFSGISWRKIIFFLMILLCSLPYLWFFTMHEYQKGRIITLLSPESDPLGSGYHIIQSKIAIGSGGLFGKGLFQGTQSNLNFLPEKHTDFVFSVLAEEFGLFGVLSVMVVYISLIFRGMMIAINSKNSFGMIIVATIMSSFFACIFVNIGMVSGILPVVGIPLPMMSYGGSSLVEMMIGLGITVSIHTHKKFLSHEL</sequence>
<keyword evidence="13" id="KW-1185">Reference proteome</keyword>
<dbReference type="NCBIfam" id="TIGR02210">
    <property type="entry name" value="rodA_shape"/>
    <property type="match status" value="1"/>
</dbReference>
<dbReference type="GO" id="GO:0071555">
    <property type="term" value="P:cell wall organization"/>
    <property type="evidence" value="ECO:0007669"/>
    <property type="project" value="UniProtKB-KW"/>
</dbReference>
<dbReference type="STRING" id="428411.AOQ87_02255"/>